<protein>
    <submittedName>
        <fullName evidence="1">Uncharacterized protein</fullName>
    </submittedName>
</protein>
<organism evidence="1 2">
    <name type="scientific">Nothoprocta perdicaria</name>
    <name type="common">Chilean tinamou</name>
    <name type="synonym">Crypturus perdicarius</name>
    <dbReference type="NCBI Taxonomy" id="30464"/>
    <lineage>
        <taxon>Eukaryota</taxon>
        <taxon>Metazoa</taxon>
        <taxon>Chordata</taxon>
        <taxon>Craniata</taxon>
        <taxon>Vertebrata</taxon>
        <taxon>Euteleostomi</taxon>
        <taxon>Archelosauria</taxon>
        <taxon>Archosauria</taxon>
        <taxon>Dinosauria</taxon>
        <taxon>Saurischia</taxon>
        <taxon>Theropoda</taxon>
        <taxon>Coelurosauria</taxon>
        <taxon>Aves</taxon>
        <taxon>Palaeognathae</taxon>
        <taxon>Tinamiformes</taxon>
        <taxon>Tinamidae</taxon>
        <taxon>Nothoprocta</taxon>
    </lineage>
</organism>
<evidence type="ECO:0000313" key="2">
    <source>
        <dbReference type="Proteomes" id="UP000694420"/>
    </source>
</evidence>
<dbReference type="Ensembl" id="ENSNPET00000009859.1">
    <property type="protein sequence ID" value="ENSNPEP00000009621.1"/>
    <property type="gene ID" value="ENSNPEG00000007224.1"/>
</dbReference>
<dbReference type="Proteomes" id="UP000694420">
    <property type="component" value="Unplaced"/>
</dbReference>
<evidence type="ECO:0000313" key="1">
    <source>
        <dbReference type="Ensembl" id="ENSNPEP00000009621.1"/>
    </source>
</evidence>
<reference evidence="1" key="1">
    <citation type="submission" date="2025-08" db="UniProtKB">
        <authorList>
            <consortium name="Ensembl"/>
        </authorList>
    </citation>
    <scope>IDENTIFICATION</scope>
</reference>
<reference evidence="1" key="2">
    <citation type="submission" date="2025-09" db="UniProtKB">
        <authorList>
            <consortium name="Ensembl"/>
        </authorList>
    </citation>
    <scope>IDENTIFICATION</scope>
</reference>
<sequence length="94" mass="10809">MIDRVSWQTLVKTASINMLHFLLNRRRAVSKSKESILSDHERETVKYQPAVQVEEDTMDFTLEDSVLLPMDPNLECHSPPPDYNSVIHYSAPPV</sequence>
<accession>A0A8C6Z704</accession>
<dbReference type="AlphaFoldDB" id="A0A8C6Z704"/>
<proteinExistence type="predicted"/>
<keyword evidence="2" id="KW-1185">Reference proteome</keyword>
<name>A0A8C6Z704_NOTPE</name>